<sequence>MALSVAAAFWAMGARLVLPFAVLGSTAVALAFLWYARHATDREILVLDGQRLVVEWEQAGAVRRRELARHWLRVEDAGHGAGLVELRAGTARVQVGRYARPEQRRQLARELRWALATAPAASSV</sequence>
<evidence type="ECO:0000313" key="3">
    <source>
        <dbReference type="Proteomes" id="UP000316388"/>
    </source>
</evidence>
<evidence type="ECO:0000256" key="1">
    <source>
        <dbReference type="SAM" id="Phobius"/>
    </source>
</evidence>
<evidence type="ECO:0008006" key="4">
    <source>
        <dbReference type="Google" id="ProtNLM"/>
    </source>
</evidence>
<keyword evidence="1" id="KW-1133">Transmembrane helix</keyword>
<comment type="caution">
    <text evidence="2">The sequence shown here is derived from an EMBL/GenBank/DDBJ whole genome shotgun (WGS) entry which is preliminary data.</text>
</comment>
<dbReference type="InterPro" id="IPR019253">
    <property type="entry name" value="DUF2244_TM"/>
</dbReference>
<reference evidence="2 3" key="1">
    <citation type="submission" date="2019-07" db="EMBL/GenBank/DDBJ databases">
        <title>Tepidimonas fonticaldi AT-A2 draft genome.</title>
        <authorList>
            <person name="Da Costa M.S."/>
            <person name="Froufe H.J.C."/>
            <person name="Egas C."/>
            <person name="Albuquerque L."/>
        </authorList>
    </citation>
    <scope>NUCLEOTIDE SEQUENCE [LARGE SCALE GENOMIC DNA]</scope>
    <source>
        <strain evidence="2 3">AT-A2</strain>
    </source>
</reference>
<protein>
    <recommendedName>
        <fullName evidence="4">DUF2244 domain-containing protein</fullName>
    </recommendedName>
</protein>
<gene>
    <name evidence="2" type="ORF">Tfont_02413</name>
</gene>
<feature type="transmembrane region" description="Helical" evidence="1">
    <location>
        <begin position="16"/>
        <end position="36"/>
    </location>
</feature>
<evidence type="ECO:0000313" key="2">
    <source>
        <dbReference type="EMBL" id="TSE35097.1"/>
    </source>
</evidence>
<keyword evidence="1" id="KW-0812">Transmembrane</keyword>
<accession>A0A554XGY7</accession>
<keyword evidence="1" id="KW-0472">Membrane</keyword>
<dbReference type="EMBL" id="VJOO01000031">
    <property type="protein sequence ID" value="TSE35097.1"/>
    <property type="molecule type" value="Genomic_DNA"/>
</dbReference>
<organism evidence="2 3">
    <name type="scientific">Tepidimonas fonticaldi</name>
    <dbReference type="NCBI Taxonomy" id="1101373"/>
    <lineage>
        <taxon>Bacteria</taxon>
        <taxon>Pseudomonadati</taxon>
        <taxon>Pseudomonadota</taxon>
        <taxon>Betaproteobacteria</taxon>
        <taxon>Burkholderiales</taxon>
        <taxon>Tepidimonas</taxon>
    </lineage>
</organism>
<dbReference type="Proteomes" id="UP000316388">
    <property type="component" value="Unassembled WGS sequence"/>
</dbReference>
<name>A0A554XGY7_9BURK</name>
<dbReference type="Pfam" id="PF10003">
    <property type="entry name" value="DUF2244"/>
    <property type="match status" value="1"/>
</dbReference>
<proteinExistence type="predicted"/>
<dbReference type="AlphaFoldDB" id="A0A554XGY7"/>